<proteinExistence type="predicted"/>
<gene>
    <name evidence="1" type="ORF">DFR69_102766</name>
</gene>
<comment type="caution">
    <text evidence="1">The sequence shown here is derived from an EMBL/GenBank/DDBJ whole genome shotgun (WGS) entry which is preliminary data.</text>
</comment>
<dbReference type="Proteomes" id="UP000246410">
    <property type="component" value="Unassembled WGS sequence"/>
</dbReference>
<name>A0A317NWI0_9NOCA</name>
<accession>A0A317NWI0</accession>
<protein>
    <submittedName>
        <fullName evidence="1">Uncharacterized protein DUF3558</fullName>
    </submittedName>
</protein>
<dbReference type="Pfam" id="PF12079">
    <property type="entry name" value="DUF3558"/>
    <property type="match status" value="1"/>
</dbReference>
<evidence type="ECO:0000313" key="1">
    <source>
        <dbReference type="EMBL" id="PWV79700.1"/>
    </source>
</evidence>
<dbReference type="EMBL" id="QGTL01000002">
    <property type="protein sequence ID" value="PWV79700.1"/>
    <property type="molecule type" value="Genomic_DNA"/>
</dbReference>
<reference evidence="1 2" key="1">
    <citation type="submission" date="2018-05" db="EMBL/GenBank/DDBJ databases">
        <title>Genomic Encyclopedia of Type Strains, Phase IV (KMG-IV): sequencing the most valuable type-strain genomes for metagenomic binning, comparative biology and taxonomic classification.</title>
        <authorList>
            <person name="Goeker M."/>
        </authorList>
    </citation>
    <scope>NUCLEOTIDE SEQUENCE [LARGE SCALE GENOMIC DNA]</scope>
    <source>
        <strain evidence="1 2">DSM 44717</strain>
    </source>
</reference>
<organism evidence="1 2">
    <name type="scientific">Nocardia neocaledoniensis</name>
    <dbReference type="NCBI Taxonomy" id="236511"/>
    <lineage>
        <taxon>Bacteria</taxon>
        <taxon>Bacillati</taxon>
        <taxon>Actinomycetota</taxon>
        <taxon>Actinomycetes</taxon>
        <taxon>Mycobacteriales</taxon>
        <taxon>Nocardiaceae</taxon>
        <taxon>Nocardia</taxon>
    </lineage>
</organism>
<evidence type="ECO:0000313" key="2">
    <source>
        <dbReference type="Proteomes" id="UP000246410"/>
    </source>
</evidence>
<keyword evidence="2" id="KW-1185">Reference proteome</keyword>
<dbReference type="InterPro" id="IPR024520">
    <property type="entry name" value="DUF3558"/>
</dbReference>
<dbReference type="AlphaFoldDB" id="A0A317NWI0"/>
<sequence>MIAEYSFLACNFKKGTDATLVLESSNVSLDEVRNKYIGDTEDMIVNGRPAVKSTKGDPDGCSIDIQTAVGYFGITVRVHTSGRTQGMSPCDGILDLATELEPSIGKEN</sequence>